<protein>
    <submittedName>
        <fullName evidence="1">Uncharacterized protein</fullName>
    </submittedName>
</protein>
<proteinExistence type="predicted"/>
<dbReference type="EMBL" id="ADHJ01000042">
    <property type="protein sequence ID" value="EFU39254.1"/>
    <property type="molecule type" value="Genomic_DNA"/>
</dbReference>
<dbReference type="KEGG" id="pvo:PVOR_25798"/>
<name>A0A2R9SPH8_9BACL</name>
<keyword evidence="2" id="KW-1185">Reference proteome</keyword>
<evidence type="ECO:0000313" key="1">
    <source>
        <dbReference type="EMBL" id="EFU39254.1"/>
    </source>
</evidence>
<gene>
    <name evidence="1" type="ORF">PVOR_25798</name>
</gene>
<reference evidence="1 2" key="1">
    <citation type="journal article" date="2010" name="BMC Genomics">
        <title>Genome sequence of the pattern forming Paenibacillus vortex bacterium reveals potential for thriving in complex environments.</title>
        <authorList>
            <person name="Sirota-Madi A."/>
            <person name="Olender T."/>
            <person name="Helman Y."/>
            <person name="Ingham C."/>
            <person name="Brainis I."/>
            <person name="Roth D."/>
            <person name="Hagi E."/>
            <person name="Brodsky L."/>
            <person name="Leshkowitz D."/>
            <person name="Galatenko V."/>
            <person name="Nikolaev V."/>
            <person name="Mugasimangalam R.C."/>
            <person name="Bransburg-Zabary S."/>
            <person name="Gutnick D.L."/>
            <person name="Lancet D."/>
            <person name="Ben-Jacob E."/>
        </authorList>
    </citation>
    <scope>NUCLEOTIDE SEQUENCE [LARGE SCALE GENOMIC DNA]</scope>
    <source>
        <strain evidence="1 2">V453</strain>
    </source>
</reference>
<dbReference type="Proteomes" id="UP000003094">
    <property type="component" value="Unassembled WGS sequence"/>
</dbReference>
<accession>A0A2R9SPH8</accession>
<dbReference type="AlphaFoldDB" id="A0A2R9SPH8"/>
<evidence type="ECO:0000313" key="2">
    <source>
        <dbReference type="Proteomes" id="UP000003094"/>
    </source>
</evidence>
<sequence>MTLYIASNQIFSIHWATPFGEQEVEIMLKSRSRSIGLV</sequence>
<organism evidence="1 2">
    <name type="scientific">Paenibacillus vortex V453</name>
    <dbReference type="NCBI Taxonomy" id="715225"/>
    <lineage>
        <taxon>Bacteria</taxon>
        <taxon>Bacillati</taxon>
        <taxon>Bacillota</taxon>
        <taxon>Bacilli</taxon>
        <taxon>Bacillales</taxon>
        <taxon>Paenibacillaceae</taxon>
        <taxon>Paenibacillus</taxon>
    </lineage>
</organism>
<comment type="caution">
    <text evidence="1">The sequence shown here is derived from an EMBL/GenBank/DDBJ whole genome shotgun (WGS) entry which is preliminary data.</text>
</comment>